<gene>
    <name evidence="1" type="ORF">Ga0061063_1994</name>
</gene>
<evidence type="ECO:0000313" key="1">
    <source>
        <dbReference type="EMBL" id="CUA84068.1"/>
    </source>
</evidence>
<dbReference type="EMBL" id="CYHA01000003">
    <property type="protein sequence ID" value="CUA84068.1"/>
    <property type="molecule type" value="Genomic_DNA"/>
</dbReference>
<dbReference type="PANTHER" id="PTHR23416:SF78">
    <property type="entry name" value="LIPOPOLYSACCHARIDE BIOSYNTHESIS O-ACETYL TRANSFERASE WBBJ-RELATED"/>
    <property type="match status" value="1"/>
</dbReference>
<dbReference type="InterPro" id="IPR051159">
    <property type="entry name" value="Hexapeptide_acetyltransf"/>
</dbReference>
<dbReference type="STRING" id="375574.GCA_001418035_01786"/>
<keyword evidence="1" id="KW-0808">Transferase</keyword>
<sequence>MIARLWQSLRFRLSGLIGPRMVYGYRRHDGVYLPRTRVSNMTRIEYPQRLELGDNIWIGHFNLIDASGGLSIGEGCQITNYVSLLTHSSHIALRLYGNAYLGQRDPKGYLRSPSSIGPYTFIGPHSVLMPGVHLGKGALVSAYSFVTAGEYPDFAVLAGNPAQVIGDTREGDARWLQKHPELAPHYAAWAGRENLPQ</sequence>
<dbReference type="AlphaFoldDB" id="A0A0K6GZC4"/>
<dbReference type="RefSeq" id="WP_054286166.1">
    <property type="nucleotide sequence ID" value="NZ_CYHA01000003.1"/>
</dbReference>
<dbReference type="SUPFAM" id="SSF51161">
    <property type="entry name" value="Trimeric LpxA-like enzymes"/>
    <property type="match status" value="1"/>
</dbReference>
<dbReference type="InterPro" id="IPR001451">
    <property type="entry name" value="Hexapep"/>
</dbReference>
<dbReference type="InterPro" id="IPR011004">
    <property type="entry name" value="Trimer_LpxA-like_sf"/>
</dbReference>
<dbReference type="OrthoDB" id="9801697at2"/>
<protein>
    <submittedName>
        <fullName evidence="1">Acetyltransferase (Isoleucine patch superfamily)</fullName>
    </submittedName>
</protein>
<organism evidence="1 2">
    <name type="scientific">Gulbenkiania indica</name>
    <dbReference type="NCBI Taxonomy" id="375574"/>
    <lineage>
        <taxon>Bacteria</taxon>
        <taxon>Pseudomonadati</taxon>
        <taxon>Pseudomonadota</taxon>
        <taxon>Betaproteobacteria</taxon>
        <taxon>Neisseriales</taxon>
        <taxon>Chromobacteriaceae</taxon>
        <taxon>Gulbenkiania</taxon>
    </lineage>
</organism>
<name>A0A0K6GZC4_9NEIS</name>
<dbReference type="Proteomes" id="UP000243535">
    <property type="component" value="Unassembled WGS sequence"/>
</dbReference>
<keyword evidence="2" id="KW-1185">Reference proteome</keyword>
<proteinExistence type="predicted"/>
<accession>A0A0K6GZC4</accession>
<dbReference type="PANTHER" id="PTHR23416">
    <property type="entry name" value="SIALIC ACID SYNTHASE-RELATED"/>
    <property type="match status" value="1"/>
</dbReference>
<dbReference type="GO" id="GO:0016740">
    <property type="term" value="F:transferase activity"/>
    <property type="evidence" value="ECO:0007669"/>
    <property type="project" value="UniProtKB-KW"/>
</dbReference>
<dbReference type="Pfam" id="PF00132">
    <property type="entry name" value="Hexapep"/>
    <property type="match status" value="1"/>
</dbReference>
<dbReference type="Gene3D" id="2.160.10.10">
    <property type="entry name" value="Hexapeptide repeat proteins"/>
    <property type="match status" value="1"/>
</dbReference>
<evidence type="ECO:0000313" key="2">
    <source>
        <dbReference type="Proteomes" id="UP000243535"/>
    </source>
</evidence>
<reference evidence="2" key="1">
    <citation type="submission" date="2015-08" db="EMBL/GenBank/DDBJ databases">
        <authorList>
            <person name="Varghese N."/>
        </authorList>
    </citation>
    <scope>NUCLEOTIDE SEQUENCE [LARGE SCALE GENOMIC DNA]</scope>
    <source>
        <strain evidence="2">DSM 17901</strain>
    </source>
</reference>
<dbReference type="CDD" id="cd04647">
    <property type="entry name" value="LbH_MAT_like"/>
    <property type="match status" value="1"/>
</dbReference>